<reference evidence="3 4" key="1">
    <citation type="submission" date="2020-05" db="EMBL/GenBank/DDBJ databases">
        <title>Ramlibacter rhizophilus sp. nov., isolated from rhizosphere soil of national flower Mugunghwa from South Korea.</title>
        <authorList>
            <person name="Zheng-Fei Y."/>
            <person name="Huan T."/>
        </authorList>
    </citation>
    <scope>NUCLEOTIDE SEQUENCE [LARGE SCALE GENOMIC DNA]</scope>
    <source>
        <strain evidence="3 4">H242</strain>
    </source>
</reference>
<feature type="transmembrane region" description="Helical" evidence="1">
    <location>
        <begin position="162"/>
        <end position="189"/>
    </location>
</feature>
<dbReference type="InterPro" id="IPR008979">
    <property type="entry name" value="Galactose-bd-like_sf"/>
</dbReference>
<evidence type="ECO:0000313" key="3">
    <source>
        <dbReference type="EMBL" id="QJW85146.1"/>
    </source>
</evidence>
<gene>
    <name evidence="3" type="ORF">HK414_22040</name>
</gene>
<evidence type="ECO:0000313" key="4">
    <source>
        <dbReference type="Proteomes" id="UP000500826"/>
    </source>
</evidence>
<proteinExistence type="predicted"/>
<dbReference type="Gene3D" id="2.60.120.260">
    <property type="entry name" value="Galactose-binding domain-like"/>
    <property type="match status" value="1"/>
</dbReference>
<feature type="chain" id="PRO_5047506278" description="7TM-DISM receptor extracellular domain-containing protein" evidence="2">
    <location>
        <begin position="22"/>
        <end position="227"/>
    </location>
</feature>
<organism evidence="3 4">
    <name type="scientific">Ramlibacter terrae</name>
    <dbReference type="NCBI Taxonomy" id="2732511"/>
    <lineage>
        <taxon>Bacteria</taxon>
        <taxon>Pseudomonadati</taxon>
        <taxon>Pseudomonadota</taxon>
        <taxon>Betaproteobacteria</taxon>
        <taxon>Burkholderiales</taxon>
        <taxon>Comamonadaceae</taxon>
        <taxon>Ramlibacter</taxon>
    </lineage>
</organism>
<name>A0ABX6P7Q5_9BURK</name>
<accession>A0ABX6P7Q5</accession>
<sequence>MILARWAALCCALCVLPAAWGEVLTLREAVVEGRRVALPHDWEEGFPGFSGSLEYRLDFAAPQDDRLAGVYVQRACANLEVRVNGEVVGSGGRMAPPVARTCYYPHLFAIPRALLRPEGNELRIRVAGHAVEDVSARQRAGGLSAVSVGAIEALQPMYDRQLFWNITAAQIIAAMVGVLGLAMVCLWTLRRRDSYLLYFGLFTAGWGLISTRLFIRQCRCRTRRWRS</sequence>
<feature type="signal peptide" evidence="2">
    <location>
        <begin position="1"/>
        <end position="21"/>
    </location>
</feature>
<keyword evidence="2" id="KW-0732">Signal</keyword>
<evidence type="ECO:0000256" key="2">
    <source>
        <dbReference type="SAM" id="SignalP"/>
    </source>
</evidence>
<keyword evidence="4" id="KW-1185">Reference proteome</keyword>
<keyword evidence="1" id="KW-1133">Transmembrane helix</keyword>
<dbReference type="EMBL" id="CP053418">
    <property type="protein sequence ID" value="QJW85146.1"/>
    <property type="molecule type" value="Genomic_DNA"/>
</dbReference>
<evidence type="ECO:0008006" key="5">
    <source>
        <dbReference type="Google" id="ProtNLM"/>
    </source>
</evidence>
<dbReference type="SUPFAM" id="SSF49785">
    <property type="entry name" value="Galactose-binding domain-like"/>
    <property type="match status" value="1"/>
</dbReference>
<keyword evidence="1" id="KW-0812">Transmembrane</keyword>
<feature type="transmembrane region" description="Helical" evidence="1">
    <location>
        <begin position="196"/>
        <end position="215"/>
    </location>
</feature>
<keyword evidence="1" id="KW-0472">Membrane</keyword>
<evidence type="ECO:0000256" key="1">
    <source>
        <dbReference type="SAM" id="Phobius"/>
    </source>
</evidence>
<protein>
    <recommendedName>
        <fullName evidence="5">7TM-DISM receptor extracellular domain-containing protein</fullName>
    </recommendedName>
</protein>
<dbReference type="Proteomes" id="UP000500826">
    <property type="component" value="Chromosome"/>
</dbReference>